<dbReference type="Gene3D" id="1.25.40.10">
    <property type="entry name" value="Tetratricopeptide repeat domain"/>
    <property type="match status" value="3"/>
</dbReference>
<dbReference type="Proteomes" id="UP000623842">
    <property type="component" value="Unassembled WGS sequence"/>
</dbReference>
<keyword evidence="1" id="KW-0808">Transferase</keyword>
<dbReference type="RefSeq" id="WP_189774060.1">
    <property type="nucleotide sequence ID" value="NZ_BNCK01000011.1"/>
</dbReference>
<keyword evidence="4" id="KW-1185">Reference proteome</keyword>
<dbReference type="InterPro" id="IPR027417">
    <property type="entry name" value="P-loop_NTPase"/>
</dbReference>
<reference evidence="3" key="1">
    <citation type="journal article" date="2014" name="Int. J. Syst. Evol. Microbiol.">
        <title>Complete genome sequence of Corynebacterium casei LMG S-19264T (=DSM 44701T), isolated from a smear-ripened cheese.</title>
        <authorList>
            <consortium name="US DOE Joint Genome Institute (JGI-PGF)"/>
            <person name="Walter F."/>
            <person name="Albersmeier A."/>
            <person name="Kalinowski J."/>
            <person name="Ruckert C."/>
        </authorList>
    </citation>
    <scope>NUCLEOTIDE SEQUENCE</scope>
    <source>
        <strain evidence="3">KCTC 42731</strain>
    </source>
</reference>
<dbReference type="InterPro" id="IPR011990">
    <property type="entry name" value="TPR-like_helical_dom_sf"/>
</dbReference>
<evidence type="ECO:0000256" key="1">
    <source>
        <dbReference type="ARBA" id="ARBA00022679"/>
    </source>
</evidence>
<name>A0A919BP93_9GAMM</name>
<protein>
    <recommendedName>
        <fullName evidence="5">Tetratricopeptide repeat protein</fullName>
    </recommendedName>
</protein>
<evidence type="ECO:0000313" key="3">
    <source>
        <dbReference type="EMBL" id="GHG05197.1"/>
    </source>
</evidence>
<dbReference type="Gene3D" id="3.40.50.300">
    <property type="entry name" value="P-loop containing nucleotide triphosphate hydrolases"/>
    <property type="match status" value="1"/>
</dbReference>
<evidence type="ECO:0008006" key="5">
    <source>
        <dbReference type="Google" id="ProtNLM"/>
    </source>
</evidence>
<dbReference type="PANTHER" id="PTHR12788:SF10">
    <property type="entry name" value="PROTEIN-TYROSINE SULFOTRANSFERASE"/>
    <property type="match status" value="1"/>
</dbReference>
<comment type="caution">
    <text evidence="3">The sequence shown here is derived from an EMBL/GenBank/DDBJ whole genome shotgun (WGS) entry which is preliminary data.</text>
</comment>
<feature type="repeat" description="TPR" evidence="2">
    <location>
        <begin position="269"/>
        <end position="302"/>
    </location>
</feature>
<dbReference type="Pfam" id="PF13414">
    <property type="entry name" value="TPR_11"/>
    <property type="match status" value="1"/>
</dbReference>
<sequence length="654" mass="76245">MSLPTIEHIQKLVQSGQFQQSADLCLQRLSVNENEDQTLYLLAVCYRYEKQFAKAKQYLVRLIELCPDYGRAFQELAHIYFSEQVNEKAVQNYRQAVKYNPALISSWQRLSQLSTNIEEKRIANNNIEYLHSLPKALLSVYSFIYEGKLEKAEKLCRHFLTLEPKHTEAMRFLAKIAEKHQVLDDAEFLLQTALKLTPQNYWVKFDYINVLHRRQKFELAYSLAQELHQALPNDHTSLLTLANQQAAIGKYNEAILNYQQLITIDENSPTAALMLGHAYKTIGHHALAIENYLLAIQREPRLCDAYWSLANLKTYRFSDELLAQMQSLKSDSQIPQNEQVQLHFALAKALEDKQEFEQSFVHYQQGNNLKREQINYRSEVMTNNFALQKSFFSSEVAKQLAKLGYQTLEPIFILGLPRTGSTLVEQILSSHSLIDGTLELPNILAYVQELNGRQYKEHKARYPNILSSIPAENFAQLGRRYIDETRVYRGSGEFFIDKMPNNFRHIGLIKSILPQAKIIDTRREIHSCCFAIYKQLFAEGQEFSYSFDDIVSYYRDYVELMEHWSSLYPEDIYTVNYETLVNEPTQTIDALFKFLNIDVEQNCYQFFNTERAVRTASAEQVRQPINRKGMEQWKNFEPYLDELKTLVNTSSETI</sequence>
<feature type="repeat" description="TPR" evidence="2">
    <location>
        <begin position="70"/>
        <end position="103"/>
    </location>
</feature>
<accession>A0A919BP93</accession>
<organism evidence="3 4">
    <name type="scientific">Thalassotalea marina</name>
    <dbReference type="NCBI Taxonomy" id="1673741"/>
    <lineage>
        <taxon>Bacteria</taxon>
        <taxon>Pseudomonadati</taxon>
        <taxon>Pseudomonadota</taxon>
        <taxon>Gammaproteobacteria</taxon>
        <taxon>Alteromonadales</taxon>
        <taxon>Colwelliaceae</taxon>
        <taxon>Thalassotalea</taxon>
    </lineage>
</organism>
<reference evidence="3" key="2">
    <citation type="submission" date="2020-09" db="EMBL/GenBank/DDBJ databases">
        <authorList>
            <person name="Sun Q."/>
            <person name="Kim S."/>
        </authorList>
    </citation>
    <scope>NUCLEOTIDE SEQUENCE</scope>
    <source>
        <strain evidence="3">KCTC 42731</strain>
    </source>
</reference>
<gene>
    <name evidence="3" type="ORF">GCM10017161_38450</name>
</gene>
<keyword evidence="2" id="KW-0802">TPR repeat</keyword>
<dbReference type="PANTHER" id="PTHR12788">
    <property type="entry name" value="PROTEIN-TYROSINE SULFOTRANSFERASE 2"/>
    <property type="match status" value="1"/>
</dbReference>
<dbReference type="GO" id="GO:0008476">
    <property type="term" value="F:protein-tyrosine sulfotransferase activity"/>
    <property type="evidence" value="ECO:0007669"/>
    <property type="project" value="InterPro"/>
</dbReference>
<dbReference type="PROSITE" id="PS50005">
    <property type="entry name" value="TPR"/>
    <property type="match status" value="2"/>
</dbReference>
<evidence type="ECO:0000256" key="2">
    <source>
        <dbReference type="PROSITE-ProRule" id="PRU00339"/>
    </source>
</evidence>
<dbReference type="SUPFAM" id="SSF52540">
    <property type="entry name" value="P-loop containing nucleoside triphosphate hydrolases"/>
    <property type="match status" value="1"/>
</dbReference>
<proteinExistence type="predicted"/>
<dbReference type="SUPFAM" id="SSF48452">
    <property type="entry name" value="TPR-like"/>
    <property type="match status" value="1"/>
</dbReference>
<dbReference type="Pfam" id="PF13181">
    <property type="entry name" value="TPR_8"/>
    <property type="match status" value="2"/>
</dbReference>
<evidence type="ECO:0000313" key="4">
    <source>
        <dbReference type="Proteomes" id="UP000623842"/>
    </source>
</evidence>
<dbReference type="InterPro" id="IPR019734">
    <property type="entry name" value="TPR_rpt"/>
</dbReference>
<dbReference type="EMBL" id="BNCK01000011">
    <property type="protein sequence ID" value="GHG05197.1"/>
    <property type="molecule type" value="Genomic_DNA"/>
</dbReference>
<dbReference type="Pfam" id="PF13469">
    <property type="entry name" value="Sulfotransfer_3"/>
    <property type="match status" value="1"/>
</dbReference>
<dbReference type="AlphaFoldDB" id="A0A919BP93"/>
<dbReference type="InterPro" id="IPR026634">
    <property type="entry name" value="TPST-like"/>
</dbReference>
<dbReference type="SMART" id="SM00028">
    <property type="entry name" value="TPR"/>
    <property type="match status" value="6"/>
</dbReference>